<dbReference type="InterPro" id="IPR001680">
    <property type="entry name" value="WD40_rpt"/>
</dbReference>
<gene>
    <name evidence="2" type="ORF">VOLCADRAFT_93998</name>
</gene>
<dbReference type="PROSITE" id="PS50082">
    <property type="entry name" value="WD_REPEATS_2"/>
    <property type="match status" value="1"/>
</dbReference>
<organism evidence="3">
    <name type="scientific">Volvox carteri f. nagariensis</name>
    <dbReference type="NCBI Taxonomy" id="3068"/>
    <lineage>
        <taxon>Eukaryota</taxon>
        <taxon>Viridiplantae</taxon>
        <taxon>Chlorophyta</taxon>
        <taxon>core chlorophytes</taxon>
        <taxon>Chlorophyceae</taxon>
        <taxon>CS clade</taxon>
        <taxon>Chlamydomonadales</taxon>
        <taxon>Volvocaceae</taxon>
        <taxon>Volvox</taxon>
    </lineage>
</organism>
<dbReference type="OrthoDB" id="561799at2759"/>
<reference evidence="2 3" key="1">
    <citation type="journal article" date="2010" name="Science">
        <title>Genomic analysis of organismal complexity in the multicellular green alga Volvox carteri.</title>
        <authorList>
            <person name="Prochnik S.E."/>
            <person name="Umen J."/>
            <person name="Nedelcu A.M."/>
            <person name="Hallmann A."/>
            <person name="Miller S.M."/>
            <person name="Nishii I."/>
            <person name="Ferris P."/>
            <person name="Kuo A."/>
            <person name="Mitros T."/>
            <person name="Fritz-Laylin L.K."/>
            <person name="Hellsten U."/>
            <person name="Chapman J."/>
            <person name="Simakov O."/>
            <person name="Rensing S.A."/>
            <person name="Terry A."/>
            <person name="Pangilinan J."/>
            <person name="Kapitonov V."/>
            <person name="Jurka J."/>
            <person name="Salamov A."/>
            <person name="Shapiro H."/>
            <person name="Schmutz J."/>
            <person name="Grimwood J."/>
            <person name="Lindquist E."/>
            <person name="Lucas S."/>
            <person name="Grigoriev I.V."/>
            <person name="Schmitt R."/>
            <person name="Kirk D."/>
            <person name="Rokhsar D.S."/>
        </authorList>
    </citation>
    <scope>NUCLEOTIDE SEQUENCE [LARGE SCALE GENOMIC DNA]</scope>
    <source>
        <strain evidence="3">f. Nagariensis / Eve</strain>
    </source>
</reference>
<protein>
    <submittedName>
        <fullName evidence="2">Uncharacterized protein</fullName>
    </submittedName>
</protein>
<dbReference type="InterPro" id="IPR011047">
    <property type="entry name" value="Quinoprotein_ADH-like_sf"/>
</dbReference>
<keyword evidence="1" id="KW-0853">WD repeat</keyword>
<dbReference type="GeneID" id="9622255"/>
<feature type="repeat" description="WD" evidence="1">
    <location>
        <begin position="217"/>
        <end position="238"/>
    </location>
</feature>
<dbReference type="InterPro" id="IPR015943">
    <property type="entry name" value="WD40/YVTN_repeat-like_dom_sf"/>
</dbReference>
<name>D8U3M9_VOLCA</name>
<dbReference type="EMBL" id="GL378356">
    <property type="protein sequence ID" value="EFJ45558.1"/>
    <property type="molecule type" value="Genomic_DNA"/>
</dbReference>
<evidence type="ECO:0000313" key="2">
    <source>
        <dbReference type="EMBL" id="EFJ45558.1"/>
    </source>
</evidence>
<dbReference type="SUPFAM" id="SSF50998">
    <property type="entry name" value="Quinoprotein alcohol dehydrogenase-like"/>
    <property type="match status" value="1"/>
</dbReference>
<dbReference type="KEGG" id="vcn:VOLCADRAFT_93998"/>
<dbReference type="RefSeq" id="XP_002953248.1">
    <property type="nucleotide sequence ID" value="XM_002953202.1"/>
</dbReference>
<proteinExistence type="predicted"/>
<evidence type="ECO:0000256" key="1">
    <source>
        <dbReference type="PROSITE-ProRule" id="PRU00221"/>
    </source>
</evidence>
<dbReference type="AlphaFoldDB" id="D8U3M9"/>
<dbReference type="Gene3D" id="2.130.10.10">
    <property type="entry name" value="YVTN repeat-like/Quinoprotein amine dehydrogenase"/>
    <property type="match status" value="1"/>
</dbReference>
<sequence>MPQEALPYRWDRSNDNVSFHRRIPVDMSRPRSCDWVKLDELGEVLLIAGENYELSLWDLGRSRSLWKYSVTQVDSSASQPAPLPSEEEQWKAICEDQKDLHRKPVNSISAFKSHTLEGTLLMMTSCGEVVQAWNASNMQIVWRLHLPIGGDVWFVEGEPEDMYCMSQDGARAIIILQSGRVVIYNITGDTPKEMNRSSASGRLDVCAISHAAGRAAATSSEDGALYVWDIETGELCNSTKFGVQGGEVYPGMIASLLDGMLGTGWIGRVGGLGMLPMLVLMESKYGQELLHENICAFLPSPRLLAPSFQHLAQANIRPMEPSGQSQTWTKYTALLRRHCAHIPYDLYTVFINVANGLSDFLYLL</sequence>
<accession>D8U3M9</accession>
<dbReference type="Proteomes" id="UP000001058">
    <property type="component" value="Unassembled WGS sequence"/>
</dbReference>
<dbReference type="InParanoid" id="D8U3M9"/>
<evidence type="ECO:0000313" key="3">
    <source>
        <dbReference type="Proteomes" id="UP000001058"/>
    </source>
</evidence>
<keyword evidence="3" id="KW-1185">Reference proteome</keyword>